<dbReference type="EMBL" id="CAQQ02094799">
    <property type="status" value="NOT_ANNOTATED_CDS"/>
    <property type="molecule type" value="Genomic_DNA"/>
</dbReference>
<keyword evidence="2" id="KW-1185">Reference proteome</keyword>
<dbReference type="STRING" id="36166.T1GR86"/>
<dbReference type="EMBL" id="CAQQ02094798">
    <property type="status" value="NOT_ANNOTATED_CDS"/>
    <property type="molecule type" value="Genomic_DNA"/>
</dbReference>
<organism evidence="1 2">
    <name type="scientific">Megaselia scalaris</name>
    <name type="common">Humpbacked fly</name>
    <name type="synonym">Phora scalaris</name>
    <dbReference type="NCBI Taxonomy" id="36166"/>
    <lineage>
        <taxon>Eukaryota</taxon>
        <taxon>Metazoa</taxon>
        <taxon>Ecdysozoa</taxon>
        <taxon>Arthropoda</taxon>
        <taxon>Hexapoda</taxon>
        <taxon>Insecta</taxon>
        <taxon>Pterygota</taxon>
        <taxon>Neoptera</taxon>
        <taxon>Endopterygota</taxon>
        <taxon>Diptera</taxon>
        <taxon>Brachycera</taxon>
        <taxon>Muscomorpha</taxon>
        <taxon>Platypezoidea</taxon>
        <taxon>Phoridae</taxon>
        <taxon>Megaseliini</taxon>
        <taxon>Megaselia</taxon>
    </lineage>
</organism>
<evidence type="ECO:0000313" key="2">
    <source>
        <dbReference type="Proteomes" id="UP000015102"/>
    </source>
</evidence>
<proteinExistence type="predicted"/>
<dbReference type="EMBL" id="CAQQ02094800">
    <property type="status" value="NOT_ANNOTATED_CDS"/>
    <property type="molecule type" value="Genomic_DNA"/>
</dbReference>
<evidence type="ECO:0000313" key="1">
    <source>
        <dbReference type="EnsemblMetazoa" id="MESCA006163-PA"/>
    </source>
</evidence>
<accession>T1GR86</accession>
<reference evidence="2" key="1">
    <citation type="submission" date="2013-02" db="EMBL/GenBank/DDBJ databases">
        <authorList>
            <person name="Hughes D."/>
        </authorList>
    </citation>
    <scope>NUCLEOTIDE SEQUENCE</scope>
    <source>
        <strain>Durham</strain>
        <strain evidence="2">NC isolate 2 -- Noor lab</strain>
    </source>
</reference>
<reference evidence="1" key="2">
    <citation type="submission" date="2015-06" db="UniProtKB">
        <authorList>
            <consortium name="EnsemblMetazoa"/>
        </authorList>
    </citation>
    <scope>IDENTIFICATION</scope>
</reference>
<protein>
    <submittedName>
        <fullName evidence="1">Uncharacterized protein</fullName>
    </submittedName>
</protein>
<dbReference type="HOGENOM" id="CLU_1201025_0_0_1"/>
<name>T1GR86_MEGSC</name>
<dbReference type="EnsemblMetazoa" id="MESCA006163-RA">
    <property type="protein sequence ID" value="MESCA006163-PA"/>
    <property type="gene ID" value="MESCA006163"/>
</dbReference>
<dbReference type="AlphaFoldDB" id="T1GR86"/>
<dbReference type="Proteomes" id="UP000015102">
    <property type="component" value="Unassembled WGS sequence"/>
</dbReference>
<sequence>MYTTITQLVREQVYKFYCVDNITAFMESNVASKNSVNSSTFDFSRPHYVKTTAWGGQIYRLIAIFEDGKGSEQIKPSSIPTFSGREKDKNRYAQLLNENRQVLYVSLSTKGKFYEIEQSVPQMIQRDSISSARGISSATSQRKINQDCVYKLSTLIHGLSKETPLDLKYIGGHHSDQSIPENLTIFKISTEDICVICSMPNESFIQQQQTTIQPISELRKINITNNLLFTK</sequence>